<reference evidence="7 8" key="1">
    <citation type="submission" date="2019-03" db="EMBL/GenBank/DDBJ databases">
        <authorList>
            <person name="Gaulin E."/>
            <person name="Dumas B."/>
        </authorList>
    </citation>
    <scope>NUCLEOTIDE SEQUENCE [LARGE SCALE GENOMIC DNA]</scope>
    <source>
        <strain evidence="7">CBS 568.67</strain>
    </source>
</reference>
<dbReference type="InterPro" id="IPR011011">
    <property type="entry name" value="Znf_FYVE_PHD"/>
</dbReference>
<evidence type="ECO:0000256" key="1">
    <source>
        <dbReference type="ARBA" id="ARBA00022723"/>
    </source>
</evidence>
<sequence>MSCQMAPSNFSKCLQDATAVASLAFAVALSHEFAMQFTNLPPLSRADIDRFTVLALTTATDLIHQTDVEDGPIRWTLDGQDADFKIYKGEEPMATKSSTSGLYCGIMNIQGTLEEVIDLFRTDTTEMAKEYCQRVGKGLVDAVNLYTLATPSSDSPTRISLKWILAKSALDGVVRKRDGCVLECDHLFYLPDGRRGWVRSFKSVPLACCPNFEASLGYIRVNQRGTGHVFIESDRPGYVQAAYLHNCDTGGHLVEWLASAGIKKRCENLVDIDRFLRENRLSRGRWLSSIDLLPLTSRKNCFHCQKQFGLLRKPSNCRQCGQVVCGNCNVLWNVKIYNQWTRARACVLCSVRPCSTRTSKEISVGSRRTVDSGVWHVTPSDEGSFCVVSPTNTYAGGASSPHIGQLKRQNSTLVDFGDVLRY</sequence>
<reference evidence="6" key="2">
    <citation type="submission" date="2019-06" db="EMBL/GenBank/DDBJ databases">
        <title>Genomics analysis of Aphanomyces spp. identifies a new class of oomycete effector associated with host adaptation.</title>
        <authorList>
            <person name="Gaulin E."/>
        </authorList>
    </citation>
    <scope>NUCLEOTIDE SEQUENCE</scope>
    <source>
        <strain evidence="6">CBS 578.67</strain>
    </source>
</reference>
<dbReference type="GO" id="GO:0008270">
    <property type="term" value="F:zinc ion binding"/>
    <property type="evidence" value="ECO:0007669"/>
    <property type="project" value="UniProtKB-KW"/>
</dbReference>
<feature type="domain" description="FYVE-type" evidence="5">
    <location>
        <begin position="295"/>
        <end position="349"/>
    </location>
</feature>
<dbReference type="CDD" id="cd00065">
    <property type="entry name" value="FYVE_like_SF"/>
    <property type="match status" value="1"/>
</dbReference>
<evidence type="ECO:0000313" key="6">
    <source>
        <dbReference type="EMBL" id="KAF0692732.1"/>
    </source>
</evidence>
<dbReference type="Gene3D" id="3.30.40.10">
    <property type="entry name" value="Zinc/RING finger domain, C3HC4 (zinc finger)"/>
    <property type="match status" value="1"/>
</dbReference>
<dbReference type="Proteomes" id="UP000332933">
    <property type="component" value="Unassembled WGS sequence"/>
</dbReference>
<dbReference type="SUPFAM" id="SSF55961">
    <property type="entry name" value="Bet v1-like"/>
    <property type="match status" value="1"/>
</dbReference>
<dbReference type="InterPro" id="IPR023393">
    <property type="entry name" value="START-like_dom_sf"/>
</dbReference>
<organism evidence="7 8">
    <name type="scientific">Aphanomyces stellatus</name>
    <dbReference type="NCBI Taxonomy" id="120398"/>
    <lineage>
        <taxon>Eukaryota</taxon>
        <taxon>Sar</taxon>
        <taxon>Stramenopiles</taxon>
        <taxon>Oomycota</taxon>
        <taxon>Saprolegniomycetes</taxon>
        <taxon>Saprolegniales</taxon>
        <taxon>Verrucalvaceae</taxon>
        <taxon>Aphanomyces</taxon>
    </lineage>
</organism>
<keyword evidence="2 4" id="KW-0863">Zinc-finger</keyword>
<dbReference type="PROSITE" id="PS50178">
    <property type="entry name" value="ZF_FYVE"/>
    <property type="match status" value="1"/>
</dbReference>
<dbReference type="EMBL" id="VJMH01005853">
    <property type="protein sequence ID" value="KAF0692732.1"/>
    <property type="molecule type" value="Genomic_DNA"/>
</dbReference>
<keyword evidence="3" id="KW-0862">Zinc</keyword>
<proteinExistence type="predicted"/>
<protein>
    <submittedName>
        <fullName evidence="7">Aste57867_16190 protein</fullName>
    </submittedName>
</protein>
<keyword evidence="1" id="KW-0479">Metal-binding</keyword>
<dbReference type="AlphaFoldDB" id="A0A485L825"/>
<keyword evidence="8" id="KW-1185">Reference proteome</keyword>
<evidence type="ECO:0000256" key="3">
    <source>
        <dbReference type="ARBA" id="ARBA00022833"/>
    </source>
</evidence>
<dbReference type="SUPFAM" id="SSF57903">
    <property type="entry name" value="FYVE/PHD zinc finger"/>
    <property type="match status" value="1"/>
</dbReference>
<evidence type="ECO:0000259" key="5">
    <source>
        <dbReference type="PROSITE" id="PS50178"/>
    </source>
</evidence>
<gene>
    <name evidence="7" type="primary">Aste57867_16190</name>
    <name evidence="6" type="ORF">As57867_016134</name>
    <name evidence="7" type="ORF">ASTE57867_16190</name>
</gene>
<dbReference type="InterPro" id="IPR013083">
    <property type="entry name" value="Znf_RING/FYVE/PHD"/>
</dbReference>
<dbReference type="OrthoDB" id="57983at2759"/>
<dbReference type="PANTHER" id="PTHR13510">
    <property type="entry name" value="FYVE-FINGER-CONTAINING RAB5 EFFECTOR PROTEIN RABENOSYN-5-RELATED"/>
    <property type="match status" value="1"/>
</dbReference>
<dbReference type="EMBL" id="CAADRA010005874">
    <property type="protein sequence ID" value="VFT92968.1"/>
    <property type="molecule type" value="Genomic_DNA"/>
</dbReference>
<accession>A0A485L825</accession>
<dbReference type="PANTHER" id="PTHR13510:SF44">
    <property type="entry name" value="RABENOSYN-5"/>
    <property type="match status" value="1"/>
</dbReference>
<dbReference type="InterPro" id="IPR052727">
    <property type="entry name" value="Rab4/Rab5_effector"/>
</dbReference>
<name>A0A485L825_9STRA</name>
<evidence type="ECO:0000313" key="8">
    <source>
        <dbReference type="Proteomes" id="UP000332933"/>
    </source>
</evidence>
<dbReference type="Pfam" id="PF01363">
    <property type="entry name" value="FYVE"/>
    <property type="match status" value="1"/>
</dbReference>
<evidence type="ECO:0000256" key="2">
    <source>
        <dbReference type="ARBA" id="ARBA00022771"/>
    </source>
</evidence>
<evidence type="ECO:0000313" key="7">
    <source>
        <dbReference type="EMBL" id="VFT92968.1"/>
    </source>
</evidence>
<dbReference type="InterPro" id="IPR017455">
    <property type="entry name" value="Znf_FYVE-rel"/>
</dbReference>
<evidence type="ECO:0000256" key="4">
    <source>
        <dbReference type="PROSITE-ProRule" id="PRU00091"/>
    </source>
</evidence>
<dbReference type="SMART" id="SM00064">
    <property type="entry name" value="FYVE"/>
    <property type="match status" value="1"/>
</dbReference>
<dbReference type="InterPro" id="IPR000306">
    <property type="entry name" value="Znf_FYVE"/>
</dbReference>
<dbReference type="Gene3D" id="3.30.530.20">
    <property type="match status" value="1"/>
</dbReference>